<dbReference type="InterPro" id="IPR036904">
    <property type="entry name" value="NblA_sf"/>
</dbReference>
<dbReference type="InterPro" id="IPR007574">
    <property type="entry name" value="NblA"/>
</dbReference>
<evidence type="ECO:0000313" key="2">
    <source>
        <dbReference type="Proteomes" id="UP000218238"/>
    </source>
</evidence>
<keyword evidence="2" id="KW-1185">Reference proteome</keyword>
<reference evidence="1 2" key="1">
    <citation type="submission" date="2017-08" db="EMBL/GenBank/DDBJ databases">
        <title>Draft genome sequence of filamentous cyanobacterium Calothrix elsteri CCALA 953.</title>
        <authorList>
            <person name="Gagunashvili A.N."/>
            <person name="Elster J."/>
            <person name="Andresson O.S."/>
        </authorList>
    </citation>
    <scope>NUCLEOTIDE SEQUENCE [LARGE SCALE GENOMIC DNA]</scope>
    <source>
        <strain evidence="1 2">CCALA 953</strain>
    </source>
</reference>
<accession>A0A2A2TP57</accession>
<evidence type="ECO:0000313" key="1">
    <source>
        <dbReference type="EMBL" id="PAX59918.1"/>
    </source>
</evidence>
<dbReference type="Pfam" id="PF04485">
    <property type="entry name" value="NblA"/>
    <property type="match status" value="1"/>
</dbReference>
<dbReference type="Proteomes" id="UP000218238">
    <property type="component" value="Unassembled WGS sequence"/>
</dbReference>
<dbReference type="RefSeq" id="WP_095720568.1">
    <property type="nucleotide sequence ID" value="NZ_NTFS01000030.1"/>
</dbReference>
<proteinExistence type="predicted"/>
<dbReference type="Gene3D" id="1.10.287.670">
    <property type="entry name" value="Phycobilisome degradation protein NblA"/>
    <property type="match status" value="1"/>
</dbReference>
<dbReference type="AlphaFoldDB" id="A0A2A2TP57"/>
<sequence length="65" mass="8048">MDQPIEITLEQEFSLIKFIDQVQQMSREQAQEFLILQHKQMMIRERMYQEILKQQWKLDMDFASL</sequence>
<dbReference type="SUPFAM" id="SSF109859">
    <property type="entry name" value="NblA-like"/>
    <property type="match status" value="1"/>
</dbReference>
<organism evidence="1 2">
    <name type="scientific">Brunnivagina elsteri CCALA 953</name>
    <dbReference type="NCBI Taxonomy" id="987040"/>
    <lineage>
        <taxon>Bacteria</taxon>
        <taxon>Bacillati</taxon>
        <taxon>Cyanobacteriota</taxon>
        <taxon>Cyanophyceae</taxon>
        <taxon>Nostocales</taxon>
        <taxon>Calotrichaceae</taxon>
        <taxon>Brunnivagina</taxon>
    </lineage>
</organism>
<dbReference type="EMBL" id="NTFS01000030">
    <property type="protein sequence ID" value="PAX59918.1"/>
    <property type="molecule type" value="Genomic_DNA"/>
</dbReference>
<gene>
    <name evidence="1" type="ORF">CK510_04575</name>
</gene>
<name>A0A2A2TP57_9CYAN</name>
<dbReference type="OrthoDB" id="515973at2"/>
<protein>
    <submittedName>
        <fullName evidence="1">Phycobilisome degradation family protein</fullName>
    </submittedName>
</protein>
<comment type="caution">
    <text evidence="1">The sequence shown here is derived from an EMBL/GenBank/DDBJ whole genome shotgun (WGS) entry which is preliminary data.</text>
</comment>